<dbReference type="SUPFAM" id="SSF46894">
    <property type="entry name" value="C-terminal effector domain of the bipartite response regulators"/>
    <property type="match status" value="1"/>
</dbReference>
<feature type="domain" description="HTH luxR-type" evidence="3">
    <location>
        <begin position="865"/>
        <end position="930"/>
    </location>
</feature>
<keyword evidence="2" id="KW-0067">ATP-binding</keyword>
<dbReference type="PANTHER" id="PTHR16305:SF35">
    <property type="entry name" value="TRANSCRIPTIONAL ACTIVATOR DOMAIN"/>
    <property type="match status" value="1"/>
</dbReference>
<dbReference type="InterPro" id="IPR041664">
    <property type="entry name" value="AAA_16"/>
</dbReference>
<dbReference type="GO" id="GO:0005524">
    <property type="term" value="F:ATP binding"/>
    <property type="evidence" value="ECO:0007669"/>
    <property type="project" value="UniProtKB-KW"/>
</dbReference>
<dbReference type="InterPro" id="IPR027417">
    <property type="entry name" value="P-loop_NTPase"/>
</dbReference>
<dbReference type="PRINTS" id="PR00038">
    <property type="entry name" value="HTHLUXR"/>
</dbReference>
<comment type="caution">
    <text evidence="4">The sequence shown here is derived from an EMBL/GenBank/DDBJ whole genome shotgun (WGS) entry which is preliminary data.</text>
</comment>
<dbReference type="CDD" id="cd06170">
    <property type="entry name" value="LuxR_C_like"/>
    <property type="match status" value="1"/>
</dbReference>
<dbReference type="InterPro" id="IPR036388">
    <property type="entry name" value="WH-like_DNA-bd_sf"/>
</dbReference>
<dbReference type="Proteomes" id="UP000481583">
    <property type="component" value="Unassembled WGS sequence"/>
</dbReference>
<keyword evidence="5" id="KW-1185">Reference proteome</keyword>
<evidence type="ECO:0000259" key="3">
    <source>
        <dbReference type="PROSITE" id="PS50043"/>
    </source>
</evidence>
<evidence type="ECO:0000256" key="1">
    <source>
        <dbReference type="ARBA" id="ARBA00022741"/>
    </source>
</evidence>
<organism evidence="4 5">
    <name type="scientific">Streptomyces coryli</name>
    <dbReference type="NCBI Taxonomy" id="1128680"/>
    <lineage>
        <taxon>Bacteria</taxon>
        <taxon>Bacillati</taxon>
        <taxon>Actinomycetota</taxon>
        <taxon>Actinomycetes</taxon>
        <taxon>Kitasatosporales</taxon>
        <taxon>Streptomycetaceae</taxon>
        <taxon>Streptomyces</taxon>
    </lineage>
</organism>
<dbReference type="SMART" id="SM00421">
    <property type="entry name" value="HTH_LUXR"/>
    <property type="match status" value="1"/>
</dbReference>
<dbReference type="Gene3D" id="1.10.10.10">
    <property type="entry name" value="Winged helix-like DNA-binding domain superfamily/Winged helix DNA-binding domain"/>
    <property type="match status" value="1"/>
</dbReference>
<dbReference type="GO" id="GO:0006355">
    <property type="term" value="P:regulation of DNA-templated transcription"/>
    <property type="evidence" value="ECO:0007669"/>
    <property type="project" value="InterPro"/>
</dbReference>
<keyword evidence="1" id="KW-0547">Nucleotide-binding</keyword>
<evidence type="ECO:0000313" key="4">
    <source>
        <dbReference type="EMBL" id="NGN69933.1"/>
    </source>
</evidence>
<dbReference type="InterPro" id="IPR000792">
    <property type="entry name" value="Tscrpt_reg_LuxR_C"/>
</dbReference>
<gene>
    <name evidence="4" type="ORF">G5C51_39355</name>
</gene>
<protein>
    <submittedName>
        <fullName evidence="4">Helix-turn-helix domain-containing protein</fullName>
    </submittedName>
</protein>
<proteinExistence type="predicted"/>
<dbReference type="EMBL" id="JAAKZV010000366">
    <property type="protein sequence ID" value="NGN69933.1"/>
    <property type="molecule type" value="Genomic_DNA"/>
</dbReference>
<dbReference type="GO" id="GO:0003677">
    <property type="term" value="F:DNA binding"/>
    <property type="evidence" value="ECO:0007669"/>
    <property type="project" value="InterPro"/>
</dbReference>
<sequence length="932" mass="97881">MLYGRSAELSALTRLIEDARAATSGVLVVRGEPGIGKSALLDAAAEAPPPMAVLRGTGIESEAQLPFAGLHLLLRPALGKLARLPAPQQRALEGAFGLGPAAPADRMLIGLAVLSLLSELADDGPLLCLVDDAQWLDRPTAEALLFAVRRLGAEPIAVVFAVRDGELPFPTPGLPELRLPRLGPADAAALLDAQRGGALLPEVRHRVLDEARGNPLALIELPVGLAAEGDGTGLPLTSRLQDAFHGQVARLPEATRALLLVAAADESGELATVLAAARALSAGADALSAGTGLSAVTENLSAGLADLSPALDAGLVHLDEAGRQLTFRHPLVRAAVYRGARPDHRLRVHRALADTGPADRRAWHLARAATGPDEHAAAELERAAAQAAERNGHAAAAAAFERAASLTTETAARGRRLALAAEFTLEAGELSRAAALAERAAPDVAPALRHRLVRTRAAAKAGAGSLRDANDLLLAEADRIGSAAGGDGDPSAPLALLIEATGNAWFAGDQDMAAQVTGHLDALELPAADDLLPVHHLLDWILSLVTGRPTDHLPPMADVVTTAGAAPLDYVRSRLHISGLGMIAGIDTWSHDLAHRIAAGSRAEGRIGALPAALYHVAVAESLLGRHRDALGSATEAADLAHDTGQWQWFSLANGVLAYLAAAEGDEDRCRTHAGQTRIGFLGRSFSPGVHRAEWALGLLDLGYGRPAAALRRLEALGLGTGRHQLPGERSAPDLIEAAVRCAEPDRATAPFARFEAVARRIDRPATDALLHRCRALLTTGERAGEHYATALRSHERDSRPFEHARTELLYGEWLRRARSKAEAREHLRAALTVFDRTGARPWSDRARAELAATGLTLKDGETRPPEAASLLTPQELQIARLAAQGLTNREIAAQLFLSPRTVGHHLYKAYPKLGVASRGELAALPLDAAGA</sequence>
<dbReference type="SUPFAM" id="SSF52540">
    <property type="entry name" value="P-loop containing nucleoside triphosphate hydrolases"/>
    <property type="match status" value="1"/>
</dbReference>
<name>A0A6G4UCQ8_9ACTN</name>
<dbReference type="RefSeq" id="WP_165245300.1">
    <property type="nucleotide sequence ID" value="NZ_JAAKZV010000366.1"/>
</dbReference>
<dbReference type="PROSITE" id="PS50043">
    <property type="entry name" value="HTH_LUXR_2"/>
    <property type="match status" value="1"/>
</dbReference>
<evidence type="ECO:0000313" key="5">
    <source>
        <dbReference type="Proteomes" id="UP000481583"/>
    </source>
</evidence>
<dbReference type="AlphaFoldDB" id="A0A6G4UCQ8"/>
<dbReference type="InterPro" id="IPR016032">
    <property type="entry name" value="Sig_transdc_resp-reg_C-effctor"/>
</dbReference>
<accession>A0A6G4UCQ8</accession>
<dbReference type="GO" id="GO:0005737">
    <property type="term" value="C:cytoplasm"/>
    <property type="evidence" value="ECO:0007669"/>
    <property type="project" value="TreeGrafter"/>
</dbReference>
<reference evidence="4 5" key="1">
    <citation type="submission" date="2020-02" db="EMBL/GenBank/DDBJ databases">
        <title>Whole-genome analyses of novel actinobacteria.</title>
        <authorList>
            <person name="Sahin N."/>
        </authorList>
    </citation>
    <scope>NUCLEOTIDE SEQUENCE [LARGE SCALE GENOMIC DNA]</scope>
    <source>
        <strain evidence="4 5">A7024</strain>
    </source>
</reference>
<dbReference type="GO" id="GO:0004016">
    <property type="term" value="F:adenylate cyclase activity"/>
    <property type="evidence" value="ECO:0007669"/>
    <property type="project" value="TreeGrafter"/>
</dbReference>
<dbReference type="Pfam" id="PF00196">
    <property type="entry name" value="GerE"/>
    <property type="match status" value="1"/>
</dbReference>
<dbReference type="PANTHER" id="PTHR16305">
    <property type="entry name" value="TESTICULAR SOLUBLE ADENYLYL CYCLASE"/>
    <property type="match status" value="1"/>
</dbReference>
<dbReference type="Pfam" id="PF13191">
    <property type="entry name" value="AAA_16"/>
    <property type="match status" value="1"/>
</dbReference>
<evidence type="ECO:0000256" key="2">
    <source>
        <dbReference type="ARBA" id="ARBA00022840"/>
    </source>
</evidence>